<proteinExistence type="predicted"/>
<feature type="non-terminal residue" evidence="15">
    <location>
        <position position="585"/>
    </location>
</feature>
<evidence type="ECO:0000256" key="5">
    <source>
        <dbReference type="ARBA" id="ARBA00022958"/>
    </source>
</evidence>
<keyword evidence="16" id="KW-1185">Reference proteome</keyword>
<feature type="transmembrane region" description="Helical" evidence="13">
    <location>
        <begin position="301"/>
        <end position="331"/>
    </location>
</feature>
<dbReference type="OrthoDB" id="196264at2759"/>
<keyword evidence="4 13" id="KW-0812">Transmembrane</keyword>
<dbReference type="AlphaFoldDB" id="A0A371F0Z0"/>
<feature type="transmembrane region" description="Helical" evidence="13">
    <location>
        <begin position="156"/>
        <end position="175"/>
    </location>
</feature>
<evidence type="ECO:0000256" key="8">
    <source>
        <dbReference type="ARBA" id="ARBA00023065"/>
    </source>
</evidence>
<dbReference type="Proteomes" id="UP000257109">
    <property type="component" value="Unassembled WGS sequence"/>
</dbReference>
<evidence type="ECO:0000256" key="11">
    <source>
        <dbReference type="ARBA" id="ARBA00047524"/>
    </source>
</evidence>
<comment type="subcellular location">
    <subcellularLocation>
        <location evidence="1">Membrane</location>
        <topology evidence="1">Multi-pass membrane protein</topology>
    </subcellularLocation>
</comment>
<feature type="transmembrane region" description="Helical" evidence="13">
    <location>
        <begin position="20"/>
        <end position="42"/>
    </location>
</feature>
<dbReference type="STRING" id="157652.A0A371F0Z0"/>
<dbReference type="InterPro" id="IPR004709">
    <property type="entry name" value="NaH_exchanger"/>
</dbReference>
<name>A0A371F0Z0_MUCPR</name>
<evidence type="ECO:0000256" key="7">
    <source>
        <dbReference type="ARBA" id="ARBA00023053"/>
    </source>
</evidence>
<dbReference type="GO" id="GO:0098719">
    <property type="term" value="P:sodium ion import across plasma membrane"/>
    <property type="evidence" value="ECO:0007669"/>
    <property type="project" value="TreeGrafter"/>
</dbReference>
<feature type="transmembrane region" description="Helical" evidence="13">
    <location>
        <begin position="352"/>
        <end position="370"/>
    </location>
</feature>
<keyword evidence="9 13" id="KW-0472">Membrane</keyword>
<evidence type="ECO:0000256" key="12">
    <source>
        <dbReference type="ARBA" id="ARBA00047912"/>
    </source>
</evidence>
<organism evidence="15 16">
    <name type="scientific">Mucuna pruriens</name>
    <name type="common">Velvet bean</name>
    <name type="synonym">Dolichos pruriens</name>
    <dbReference type="NCBI Taxonomy" id="157652"/>
    <lineage>
        <taxon>Eukaryota</taxon>
        <taxon>Viridiplantae</taxon>
        <taxon>Streptophyta</taxon>
        <taxon>Embryophyta</taxon>
        <taxon>Tracheophyta</taxon>
        <taxon>Spermatophyta</taxon>
        <taxon>Magnoliopsida</taxon>
        <taxon>eudicotyledons</taxon>
        <taxon>Gunneridae</taxon>
        <taxon>Pentapetalae</taxon>
        <taxon>rosids</taxon>
        <taxon>fabids</taxon>
        <taxon>Fabales</taxon>
        <taxon>Fabaceae</taxon>
        <taxon>Papilionoideae</taxon>
        <taxon>50 kb inversion clade</taxon>
        <taxon>NPAAA clade</taxon>
        <taxon>indigoferoid/millettioid clade</taxon>
        <taxon>Phaseoleae</taxon>
        <taxon>Mucuna</taxon>
    </lineage>
</organism>
<dbReference type="PANTHER" id="PTHR10110">
    <property type="entry name" value="SODIUM/HYDROGEN EXCHANGER"/>
    <property type="match status" value="1"/>
</dbReference>
<feature type="non-terminal residue" evidence="15">
    <location>
        <position position="1"/>
    </location>
</feature>
<dbReference type="PANTHER" id="PTHR10110:SF159">
    <property type="entry name" value="SODIUM_HYDROGEN EXCHANGER 3"/>
    <property type="match status" value="1"/>
</dbReference>
<feature type="transmembrane region" description="Helical" evidence="13">
    <location>
        <begin position="83"/>
        <end position="100"/>
    </location>
</feature>
<evidence type="ECO:0000313" key="16">
    <source>
        <dbReference type="Proteomes" id="UP000257109"/>
    </source>
</evidence>
<evidence type="ECO:0000313" key="15">
    <source>
        <dbReference type="EMBL" id="RDX71961.1"/>
    </source>
</evidence>
<evidence type="ECO:0000256" key="9">
    <source>
        <dbReference type="ARBA" id="ARBA00023136"/>
    </source>
</evidence>
<sequence length="585" mass="65014">MAVVGALYEKLTTVMTSDHASVVSMNIFVALLCACIIIGHLLEENRWINESITALLIGLCTGVFILLTTGGKSSHILVFSEDLFFIYLLPPIIFNAGFQVKKKQFFRNFMTIMLFGAVGTLISFCIISLGAIHFFQKLDIGSLKIGDYLGMLKLPPFFYCIMLDLTTVLSLLNYLSQLNAAIGAIFSATDSVCTLQVLNQDETPLLYSLVFGEGVVNDATSVVLFKAIQNFDLSHIDLTTAIQLIGNFLYLFTASTVLGILAGLLIFNTLNHCNEIGQNIVRDYSLIHFMTNDRHSTDREVALMILMAYLSYMLAELFSLSAILTVFFCGIVMSHYTWHNVTESSRVTTKHVFATLSFIAEIFIFLYVGMDALDIEKWRIVSQSPRKSVGVSSLLLALILVGRAAFVFPLSFLSNLLKKSQSEKIELKQQVTIWWAGLMRGAVSIALAYNQFTRLGDTKLRENAIMITSTITVVLFSTLAFGLMTKPLVRLLLPSSKHVMSLPSPPLTPKSFTVPLVGSGEESWANNGPPTSTLRMLLRALPTRGVHHYWRKFDDSVMRPVFGGRGFVPYVPGSPLEQTLRHWPC</sequence>
<keyword evidence="5" id="KW-0630">Potassium</keyword>
<gene>
    <name evidence="15" type="primary">NHX2</name>
    <name evidence="15" type="ORF">CR513_48622</name>
</gene>
<keyword evidence="8" id="KW-0406">Ion transport</keyword>
<dbReference type="InterPro" id="IPR018422">
    <property type="entry name" value="Cation/H_exchanger_CPA1"/>
</dbReference>
<dbReference type="Gene3D" id="6.10.140.1330">
    <property type="match status" value="1"/>
</dbReference>
<evidence type="ECO:0000259" key="14">
    <source>
        <dbReference type="Pfam" id="PF00999"/>
    </source>
</evidence>
<evidence type="ECO:0000256" key="2">
    <source>
        <dbReference type="ARBA" id="ARBA00022448"/>
    </source>
</evidence>
<feature type="transmembrane region" description="Helical" evidence="13">
    <location>
        <begin position="433"/>
        <end position="452"/>
    </location>
</feature>
<accession>A0A371F0Z0</accession>
<feature type="transmembrane region" description="Helical" evidence="13">
    <location>
        <begin position="54"/>
        <end position="71"/>
    </location>
</feature>
<reference evidence="15" key="1">
    <citation type="submission" date="2018-05" db="EMBL/GenBank/DDBJ databases">
        <title>Draft genome of Mucuna pruriens seed.</title>
        <authorList>
            <person name="Nnadi N.E."/>
            <person name="Vos R."/>
            <person name="Hasami M.H."/>
            <person name="Devisetty U.K."/>
            <person name="Aguiy J.C."/>
        </authorList>
    </citation>
    <scope>NUCLEOTIDE SEQUENCE [LARGE SCALE GENOMIC DNA]</scope>
    <source>
        <strain evidence="15">JCA_2017</strain>
    </source>
</reference>
<comment type="catalytic activity">
    <reaction evidence="11">
        <text>Na(+)(in) + H(+)(out) = Na(+)(out) + H(+)(in)</text>
        <dbReference type="Rhea" id="RHEA:29419"/>
        <dbReference type="ChEBI" id="CHEBI:15378"/>
        <dbReference type="ChEBI" id="CHEBI:29101"/>
    </reaction>
</comment>
<dbReference type="PRINTS" id="PR01084">
    <property type="entry name" value="NAHEXCHNGR"/>
</dbReference>
<dbReference type="GO" id="GO:0015386">
    <property type="term" value="F:potassium:proton antiporter activity"/>
    <property type="evidence" value="ECO:0007669"/>
    <property type="project" value="TreeGrafter"/>
</dbReference>
<evidence type="ECO:0000256" key="3">
    <source>
        <dbReference type="ARBA" id="ARBA00022538"/>
    </source>
</evidence>
<evidence type="ECO:0000256" key="6">
    <source>
        <dbReference type="ARBA" id="ARBA00022989"/>
    </source>
</evidence>
<comment type="catalytic activity">
    <reaction evidence="12">
        <text>K(+)(in) + H(+)(out) = K(+)(out) + H(+)(in)</text>
        <dbReference type="Rhea" id="RHEA:29467"/>
        <dbReference type="ChEBI" id="CHEBI:15378"/>
        <dbReference type="ChEBI" id="CHEBI:29103"/>
    </reaction>
</comment>
<dbReference type="InterPro" id="IPR006153">
    <property type="entry name" value="Cation/H_exchanger_TM"/>
</dbReference>
<feature type="transmembrane region" description="Helical" evidence="13">
    <location>
        <begin position="390"/>
        <end position="413"/>
    </location>
</feature>
<dbReference type="GO" id="GO:0051453">
    <property type="term" value="P:regulation of intracellular pH"/>
    <property type="evidence" value="ECO:0007669"/>
    <property type="project" value="TreeGrafter"/>
</dbReference>
<evidence type="ECO:0000256" key="13">
    <source>
        <dbReference type="SAM" id="Phobius"/>
    </source>
</evidence>
<keyword evidence="10" id="KW-0739">Sodium transport</keyword>
<feature type="transmembrane region" description="Helical" evidence="13">
    <location>
        <begin position="248"/>
        <end position="267"/>
    </location>
</feature>
<dbReference type="EMBL" id="QJKJ01011116">
    <property type="protein sequence ID" value="RDX71961.1"/>
    <property type="molecule type" value="Genomic_DNA"/>
</dbReference>
<comment type="caution">
    <text evidence="15">The sequence shown here is derived from an EMBL/GenBank/DDBJ whole genome shotgun (WGS) entry which is preliminary data.</text>
</comment>
<keyword evidence="2" id="KW-0813">Transport</keyword>
<evidence type="ECO:0000256" key="4">
    <source>
        <dbReference type="ARBA" id="ARBA00022692"/>
    </source>
</evidence>
<feature type="transmembrane region" description="Helical" evidence="13">
    <location>
        <begin position="112"/>
        <end position="136"/>
    </location>
</feature>
<dbReference type="GO" id="GO:0005886">
    <property type="term" value="C:plasma membrane"/>
    <property type="evidence" value="ECO:0007669"/>
    <property type="project" value="TreeGrafter"/>
</dbReference>
<dbReference type="GO" id="GO:0015385">
    <property type="term" value="F:sodium:proton antiporter activity"/>
    <property type="evidence" value="ECO:0007669"/>
    <property type="project" value="InterPro"/>
</dbReference>
<evidence type="ECO:0000256" key="1">
    <source>
        <dbReference type="ARBA" id="ARBA00004141"/>
    </source>
</evidence>
<feature type="domain" description="Cation/H+ exchanger transmembrane" evidence="14">
    <location>
        <begin position="29"/>
        <end position="490"/>
    </location>
</feature>
<keyword evidence="7" id="KW-0915">Sodium</keyword>
<dbReference type="Pfam" id="PF00999">
    <property type="entry name" value="Na_H_Exchanger"/>
    <property type="match status" value="1"/>
</dbReference>
<keyword evidence="3" id="KW-0633">Potassium transport</keyword>
<feature type="transmembrane region" description="Helical" evidence="13">
    <location>
        <begin position="464"/>
        <end position="484"/>
    </location>
</feature>
<keyword evidence="6 13" id="KW-1133">Transmembrane helix</keyword>
<evidence type="ECO:0000256" key="10">
    <source>
        <dbReference type="ARBA" id="ARBA00023201"/>
    </source>
</evidence>
<protein>
    <submittedName>
        <fullName evidence="15">Sodium/hydrogen exchanger 2</fullName>
    </submittedName>
</protein>